<keyword evidence="2" id="KW-1185">Reference proteome</keyword>
<proteinExistence type="predicted"/>
<evidence type="ECO:0000313" key="2">
    <source>
        <dbReference type="Proteomes" id="UP001196136"/>
    </source>
</evidence>
<comment type="caution">
    <text evidence="1">The sequence shown here is derived from an EMBL/GenBank/DDBJ whole genome shotgun (WGS) entry which is preliminary data.</text>
</comment>
<evidence type="ECO:0008006" key="3">
    <source>
        <dbReference type="Google" id="ProtNLM"/>
    </source>
</evidence>
<dbReference type="Proteomes" id="UP001196136">
    <property type="component" value="Unassembled WGS sequence"/>
</dbReference>
<gene>
    <name evidence="1" type="ORF">K1F36_17625</name>
</gene>
<dbReference type="RefSeq" id="WP_220114952.1">
    <property type="nucleotide sequence ID" value="NZ_JAHZSV010000037.1"/>
</dbReference>
<dbReference type="EMBL" id="JAHZSV010000037">
    <property type="protein sequence ID" value="MBW8201646.1"/>
    <property type="molecule type" value="Genomic_DNA"/>
</dbReference>
<sequence>MQLRNTLEFITKGTYYILGNGITFEDDEIEILPYLKVRKVKELSVFELAGLGAKGFSQWSLIEPFCYMKNNFEIISSENKSTFGYDILNRAWLLNTLLVLRKKTNINSIALLNQSWNDLKNVNDVKANLCDYHIKMLRIGALSELKVESVDIKWIKDYYENANTLAFENEKFRYSLEVINSWRYCVDVKSAIAILWAAIESIVDVSIEISYRLSLSIASLLCERGDERIKKFKDIKKLYGLRSKVIHGSNLKESEIDKSLVESFKLLSELVMYMIENNKMIKSSDFENAIFK</sequence>
<accession>A0ABS7EW02</accession>
<protein>
    <recommendedName>
        <fullName evidence="3">Apea-like HEPN domain-containing protein</fullName>
    </recommendedName>
</protein>
<evidence type="ECO:0000313" key="1">
    <source>
        <dbReference type="EMBL" id="MBW8201646.1"/>
    </source>
</evidence>
<reference evidence="1 2" key="1">
    <citation type="submission" date="2021-08" db="EMBL/GenBank/DDBJ databases">
        <title>Muricauda profundi sp. nov., a marine bacterium isolated from deep seawater of the Mariana Trench.</title>
        <authorList>
            <person name="Wei Y."/>
        </authorList>
    </citation>
    <scope>NUCLEOTIDE SEQUENCE [LARGE SCALE GENOMIC DNA]</scope>
    <source>
        <strain evidence="1 2">W52</strain>
    </source>
</reference>
<organism evidence="1 2">
    <name type="scientific">Flagellimonas abyssi</name>
    <dbReference type="NCBI Taxonomy" id="2864871"/>
    <lineage>
        <taxon>Bacteria</taxon>
        <taxon>Pseudomonadati</taxon>
        <taxon>Bacteroidota</taxon>
        <taxon>Flavobacteriia</taxon>
        <taxon>Flavobacteriales</taxon>
        <taxon>Flavobacteriaceae</taxon>
        <taxon>Flagellimonas</taxon>
    </lineage>
</organism>
<name>A0ABS7EW02_9FLAO</name>